<dbReference type="PIRSF" id="PIRSF006470">
    <property type="entry name" value="DctB"/>
    <property type="match status" value="1"/>
</dbReference>
<dbReference type="PANTHER" id="PTHR33376">
    <property type="match status" value="1"/>
</dbReference>
<dbReference type="NCBIfam" id="NF037995">
    <property type="entry name" value="TRAP_S1"/>
    <property type="match status" value="1"/>
</dbReference>
<sequence>MKKRAIYPLLLLLVVSLILSACSNKKSLTTKTEQITLTLGAAGQTSLPAIGASERFAELVAEKTNNRIKIKFFPSRQLGDDDQLIEQVMIGAVDIASISTSSFSKFTPLLQSLQMPFLLNSYEKEYKAITSKEMQDIYKKLEELNIKTLSIYDNGIRHFANVKRPINNTSDLKGLKLRVPGSKLLLDSVKALGANPTPMAYGEIYTGLQTKVIDGEEINLTSIYSEKHYEVLDYVSTIGLWPFPASLCMNLEAFNKLSPEDRKIIQDCADEGLKYNMNLFEEKEKTAIKAMEEKGVKINKIDNTKPFVEATEHIYEEYMAKDPLIRSFVNMAREIK</sequence>
<evidence type="ECO:0000256" key="1">
    <source>
        <dbReference type="ARBA" id="ARBA00009023"/>
    </source>
</evidence>
<evidence type="ECO:0000313" key="5">
    <source>
        <dbReference type="Proteomes" id="UP001500339"/>
    </source>
</evidence>
<accession>A0ABN1IS68</accession>
<gene>
    <name evidence="4" type="ORF">GCM10008905_09270</name>
</gene>
<comment type="caution">
    <text evidence="4">The sequence shown here is derived from an EMBL/GenBank/DDBJ whole genome shotgun (WGS) entry which is preliminary data.</text>
</comment>
<evidence type="ECO:0000313" key="4">
    <source>
        <dbReference type="EMBL" id="GAA0720266.1"/>
    </source>
</evidence>
<dbReference type="CDD" id="cd13603">
    <property type="entry name" value="PBP2_TRAP_Siap_TeaA_like"/>
    <property type="match status" value="1"/>
</dbReference>
<keyword evidence="2" id="KW-0813">Transport</keyword>
<dbReference type="InterPro" id="IPR038404">
    <property type="entry name" value="TRAP_DctP_sf"/>
</dbReference>
<dbReference type="InterPro" id="IPR004682">
    <property type="entry name" value="TRAP_DctP"/>
</dbReference>
<reference evidence="4 5" key="1">
    <citation type="journal article" date="2019" name="Int. J. Syst. Evol. Microbiol.">
        <title>The Global Catalogue of Microorganisms (GCM) 10K type strain sequencing project: providing services to taxonomists for standard genome sequencing and annotation.</title>
        <authorList>
            <consortium name="The Broad Institute Genomics Platform"/>
            <consortium name="The Broad Institute Genome Sequencing Center for Infectious Disease"/>
            <person name="Wu L."/>
            <person name="Ma J."/>
        </authorList>
    </citation>
    <scope>NUCLEOTIDE SEQUENCE [LARGE SCALE GENOMIC DNA]</scope>
    <source>
        <strain evidence="4 5">JCM 1405</strain>
    </source>
</reference>
<evidence type="ECO:0000256" key="3">
    <source>
        <dbReference type="ARBA" id="ARBA00022729"/>
    </source>
</evidence>
<dbReference type="EMBL" id="BAAACF010000001">
    <property type="protein sequence ID" value="GAA0720266.1"/>
    <property type="molecule type" value="Genomic_DNA"/>
</dbReference>
<name>A0ABN1IS68_9CLOT</name>
<dbReference type="InterPro" id="IPR018389">
    <property type="entry name" value="DctP_fam"/>
</dbReference>
<dbReference type="Pfam" id="PF03480">
    <property type="entry name" value="DctP"/>
    <property type="match status" value="1"/>
</dbReference>
<proteinExistence type="inferred from homology"/>
<evidence type="ECO:0000256" key="2">
    <source>
        <dbReference type="ARBA" id="ARBA00022448"/>
    </source>
</evidence>
<protein>
    <submittedName>
        <fullName evidence="4">TRAP transporter substrate-binding protein</fullName>
    </submittedName>
</protein>
<dbReference type="Gene3D" id="3.40.190.170">
    <property type="entry name" value="Bacterial extracellular solute-binding protein, family 7"/>
    <property type="match status" value="1"/>
</dbReference>
<dbReference type="PROSITE" id="PS51257">
    <property type="entry name" value="PROKAR_LIPOPROTEIN"/>
    <property type="match status" value="1"/>
</dbReference>
<comment type="similarity">
    <text evidence="1">Belongs to the bacterial solute-binding protein 7 family.</text>
</comment>
<keyword evidence="5" id="KW-1185">Reference proteome</keyword>
<dbReference type="PANTHER" id="PTHR33376:SF7">
    <property type="entry name" value="C4-DICARBOXYLATE-BINDING PROTEIN DCTB"/>
    <property type="match status" value="1"/>
</dbReference>
<keyword evidence="3" id="KW-0732">Signal</keyword>
<organism evidence="4 5">
    <name type="scientific">Clostridium malenominatum</name>
    <dbReference type="NCBI Taxonomy" id="1539"/>
    <lineage>
        <taxon>Bacteria</taxon>
        <taxon>Bacillati</taxon>
        <taxon>Bacillota</taxon>
        <taxon>Clostridia</taxon>
        <taxon>Eubacteriales</taxon>
        <taxon>Clostridiaceae</taxon>
        <taxon>Clostridium</taxon>
    </lineage>
</organism>
<dbReference type="RefSeq" id="WP_343767179.1">
    <property type="nucleotide sequence ID" value="NZ_BAAACF010000001.1"/>
</dbReference>
<dbReference type="Proteomes" id="UP001500339">
    <property type="component" value="Unassembled WGS sequence"/>
</dbReference>
<dbReference type="NCBIfam" id="TIGR00787">
    <property type="entry name" value="dctP"/>
    <property type="match status" value="1"/>
</dbReference>